<dbReference type="GO" id="GO:0005840">
    <property type="term" value="C:ribosome"/>
    <property type="evidence" value="ECO:0007669"/>
    <property type="project" value="UniProtKB-KW"/>
</dbReference>
<evidence type="ECO:0000313" key="9">
    <source>
        <dbReference type="Proteomes" id="UP000594637"/>
    </source>
</evidence>
<comment type="similarity">
    <text evidence="1 7">Belongs to the bacterial ribosomal protein bL31 family. Type A subfamily.</text>
</comment>
<dbReference type="GO" id="GO:0003735">
    <property type="term" value="F:structural constituent of ribosome"/>
    <property type="evidence" value="ECO:0007669"/>
    <property type="project" value="InterPro"/>
</dbReference>
<feature type="binding site" evidence="7">
    <location>
        <position position="18"/>
    </location>
    <ligand>
        <name>Zn(2+)</name>
        <dbReference type="ChEBI" id="CHEBI:29105"/>
    </ligand>
</feature>
<keyword evidence="2 7" id="KW-0699">rRNA-binding</keyword>
<dbReference type="NCBIfam" id="NF000612">
    <property type="entry name" value="PRK00019.1"/>
    <property type="match status" value="1"/>
</dbReference>
<evidence type="ECO:0000256" key="2">
    <source>
        <dbReference type="ARBA" id="ARBA00022730"/>
    </source>
</evidence>
<dbReference type="PANTHER" id="PTHR33280">
    <property type="entry name" value="50S RIBOSOMAL PROTEIN L31, CHLOROPLASTIC"/>
    <property type="match status" value="1"/>
</dbReference>
<gene>
    <name evidence="7 8" type="primary">rpmE</name>
    <name evidence="8" type="ORF">ID810_02955</name>
</gene>
<keyword evidence="7" id="KW-0862">Zinc</keyword>
<evidence type="ECO:0000256" key="5">
    <source>
        <dbReference type="ARBA" id="ARBA00023274"/>
    </source>
</evidence>
<organism evidence="8 9">
    <name type="scientific">Actinomyces respiraculi</name>
    <dbReference type="NCBI Taxonomy" id="2744574"/>
    <lineage>
        <taxon>Bacteria</taxon>
        <taxon>Bacillati</taxon>
        <taxon>Actinomycetota</taxon>
        <taxon>Actinomycetes</taxon>
        <taxon>Actinomycetales</taxon>
        <taxon>Actinomycetaceae</taxon>
        <taxon>Actinomyces</taxon>
    </lineage>
</organism>
<dbReference type="AlphaFoldDB" id="A0A7T0PXK0"/>
<dbReference type="GO" id="GO:0019843">
    <property type="term" value="F:rRNA binding"/>
    <property type="evidence" value="ECO:0007669"/>
    <property type="project" value="UniProtKB-KW"/>
</dbReference>
<evidence type="ECO:0000256" key="3">
    <source>
        <dbReference type="ARBA" id="ARBA00022884"/>
    </source>
</evidence>
<comment type="subunit">
    <text evidence="7">Part of the 50S ribosomal subunit.</text>
</comment>
<protein>
    <recommendedName>
        <fullName evidence="6 7">Large ribosomal subunit protein bL31</fullName>
    </recommendedName>
</protein>
<keyword evidence="9" id="KW-1185">Reference proteome</keyword>
<dbReference type="PANTHER" id="PTHR33280:SF1">
    <property type="entry name" value="LARGE RIBOSOMAL SUBUNIT PROTEIN BL31C"/>
    <property type="match status" value="1"/>
</dbReference>
<dbReference type="KEGG" id="arep:ID810_02955"/>
<evidence type="ECO:0000256" key="6">
    <source>
        <dbReference type="ARBA" id="ARBA00035687"/>
    </source>
</evidence>
<dbReference type="Gene3D" id="4.10.830.30">
    <property type="entry name" value="Ribosomal protein L31"/>
    <property type="match status" value="1"/>
</dbReference>
<keyword evidence="4 7" id="KW-0689">Ribosomal protein</keyword>
<comment type="function">
    <text evidence="7">Binds the 23S rRNA.</text>
</comment>
<dbReference type="NCBIfam" id="TIGR00105">
    <property type="entry name" value="L31"/>
    <property type="match status" value="1"/>
</dbReference>
<dbReference type="HAMAP" id="MF_00501">
    <property type="entry name" value="Ribosomal_bL31_1"/>
    <property type="match status" value="1"/>
</dbReference>
<keyword evidence="3 7" id="KW-0694">RNA-binding</keyword>
<proteinExistence type="inferred from homology"/>
<dbReference type="SUPFAM" id="SSF143800">
    <property type="entry name" value="L28p-like"/>
    <property type="match status" value="1"/>
</dbReference>
<sequence length="70" mass="7743">MKQGIHPDYVPTTVTCTCGNTFETRSTVTSGEIRVDVCSACHPFYTGKQKILDTGGRVARFEARYGKRAK</sequence>
<reference evidence="8 9" key="1">
    <citation type="submission" date="2020-11" db="EMBL/GenBank/DDBJ databases">
        <title>Actinomyces sp. ZJ750.</title>
        <authorList>
            <person name="Zhou J."/>
        </authorList>
    </citation>
    <scope>NUCLEOTIDE SEQUENCE [LARGE SCALE GENOMIC DNA]</scope>
    <source>
        <strain evidence="8 9">ZJ750</strain>
    </source>
</reference>
<dbReference type="InterPro" id="IPR042105">
    <property type="entry name" value="Ribosomal_bL31_sf"/>
</dbReference>
<dbReference type="GO" id="GO:0046872">
    <property type="term" value="F:metal ion binding"/>
    <property type="evidence" value="ECO:0007669"/>
    <property type="project" value="UniProtKB-KW"/>
</dbReference>
<dbReference type="InterPro" id="IPR002150">
    <property type="entry name" value="Ribosomal_bL31"/>
</dbReference>
<evidence type="ECO:0000313" key="8">
    <source>
        <dbReference type="EMBL" id="QPL05930.1"/>
    </source>
</evidence>
<feature type="binding site" evidence="7">
    <location>
        <position position="41"/>
    </location>
    <ligand>
        <name>Zn(2+)</name>
        <dbReference type="ChEBI" id="CHEBI:29105"/>
    </ligand>
</feature>
<dbReference type="PRINTS" id="PR01249">
    <property type="entry name" value="RIBOSOMALL31"/>
</dbReference>
<accession>A0A7T0PXK0</accession>
<keyword evidence="5 7" id="KW-0687">Ribonucleoprotein</keyword>
<dbReference type="GO" id="GO:0006412">
    <property type="term" value="P:translation"/>
    <property type="evidence" value="ECO:0007669"/>
    <property type="project" value="UniProtKB-UniRule"/>
</dbReference>
<keyword evidence="7" id="KW-0479">Metal-binding</keyword>
<dbReference type="Proteomes" id="UP000594637">
    <property type="component" value="Chromosome"/>
</dbReference>
<dbReference type="InterPro" id="IPR027491">
    <property type="entry name" value="Ribosomal_bL31_A"/>
</dbReference>
<name>A0A7T0PXK0_9ACTO</name>
<dbReference type="PROSITE" id="PS01143">
    <property type="entry name" value="RIBOSOMAL_L31"/>
    <property type="match status" value="1"/>
</dbReference>
<comment type="cofactor">
    <cofactor evidence="7">
        <name>Zn(2+)</name>
        <dbReference type="ChEBI" id="CHEBI:29105"/>
    </cofactor>
    <text evidence="7">Binds 1 zinc ion per subunit.</text>
</comment>
<evidence type="ECO:0000256" key="1">
    <source>
        <dbReference type="ARBA" id="ARBA00009296"/>
    </source>
</evidence>
<dbReference type="NCBIfam" id="NF001809">
    <property type="entry name" value="PRK00528.1"/>
    <property type="match status" value="1"/>
</dbReference>
<dbReference type="RefSeq" id="WP_166855227.1">
    <property type="nucleotide sequence ID" value="NZ_CP063989.1"/>
</dbReference>
<dbReference type="EMBL" id="CP063989">
    <property type="protein sequence ID" value="QPL05930.1"/>
    <property type="molecule type" value="Genomic_DNA"/>
</dbReference>
<evidence type="ECO:0000256" key="4">
    <source>
        <dbReference type="ARBA" id="ARBA00022980"/>
    </source>
</evidence>
<feature type="binding site" evidence="7">
    <location>
        <position position="38"/>
    </location>
    <ligand>
        <name>Zn(2+)</name>
        <dbReference type="ChEBI" id="CHEBI:29105"/>
    </ligand>
</feature>
<dbReference type="Pfam" id="PF01197">
    <property type="entry name" value="Ribosomal_L31"/>
    <property type="match status" value="1"/>
</dbReference>
<feature type="binding site" evidence="7">
    <location>
        <position position="16"/>
    </location>
    <ligand>
        <name>Zn(2+)</name>
        <dbReference type="ChEBI" id="CHEBI:29105"/>
    </ligand>
</feature>
<dbReference type="GO" id="GO:1990904">
    <property type="term" value="C:ribonucleoprotein complex"/>
    <property type="evidence" value="ECO:0007669"/>
    <property type="project" value="UniProtKB-KW"/>
</dbReference>
<dbReference type="InterPro" id="IPR034704">
    <property type="entry name" value="Ribosomal_bL28/bL31-like_sf"/>
</dbReference>
<evidence type="ECO:0000256" key="7">
    <source>
        <dbReference type="HAMAP-Rule" id="MF_00501"/>
    </source>
</evidence>